<feature type="compositionally biased region" description="Low complexity" evidence="1">
    <location>
        <begin position="31"/>
        <end position="42"/>
    </location>
</feature>
<feature type="region of interest" description="Disordered" evidence="1">
    <location>
        <begin position="23"/>
        <end position="54"/>
    </location>
</feature>
<dbReference type="AlphaFoldDB" id="A0AAD1MA87"/>
<sequence>MLDGRAERADDADALEAAELLDDAWPESPGAATATAAPAPEAISKPAPTANPNVVTRPARLMDVTSAPAHIIAQDI</sequence>
<gene>
    <name evidence="2" type="ORF">MAIC_00680</name>
</gene>
<evidence type="ECO:0000313" key="2">
    <source>
        <dbReference type="EMBL" id="BBX05265.1"/>
    </source>
</evidence>
<reference evidence="2 3" key="1">
    <citation type="journal article" date="2019" name="Emerg. Microbes Infect.">
        <title>Comprehensive subspecies identification of 175 nontuberculous mycobacteria species based on 7547 genomic profiles.</title>
        <authorList>
            <person name="Matsumoto Y."/>
            <person name="Kinjo T."/>
            <person name="Motooka D."/>
            <person name="Nabeya D."/>
            <person name="Jung N."/>
            <person name="Uechi K."/>
            <person name="Horii T."/>
            <person name="Iida T."/>
            <person name="Fujita J."/>
            <person name="Nakamura S."/>
        </authorList>
    </citation>
    <scope>NUCLEOTIDE SEQUENCE [LARGE SCALE GENOMIC DNA]</scope>
    <source>
        <strain evidence="2 3">JCM 6376</strain>
    </source>
</reference>
<dbReference type="Proteomes" id="UP000467327">
    <property type="component" value="Chromosome"/>
</dbReference>
<evidence type="ECO:0000256" key="1">
    <source>
        <dbReference type="SAM" id="MobiDB-lite"/>
    </source>
</evidence>
<dbReference type="KEGG" id="maic:MAIC_00680"/>
<proteinExistence type="predicted"/>
<accession>A0AAD1MA87</accession>
<organism evidence="2 3">
    <name type="scientific">Mycolicibacterium aichiense</name>
    <dbReference type="NCBI Taxonomy" id="1799"/>
    <lineage>
        <taxon>Bacteria</taxon>
        <taxon>Bacillati</taxon>
        <taxon>Actinomycetota</taxon>
        <taxon>Actinomycetes</taxon>
        <taxon>Mycobacteriales</taxon>
        <taxon>Mycobacteriaceae</taxon>
        <taxon>Mycolicibacterium</taxon>
    </lineage>
</organism>
<protein>
    <submittedName>
        <fullName evidence="2">Uncharacterized protein</fullName>
    </submittedName>
</protein>
<dbReference type="EMBL" id="AP022561">
    <property type="protein sequence ID" value="BBX05265.1"/>
    <property type="molecule type" value="Genomic_DNA"/>
</dbReference>
<evidence type="ECO:0000313" key="3">
    <source>
        <dbReference type="Proteomes" id="UP000467327"/>
    </source>
</evidence>
<name>A0AAD1MA87_9MYCO</name>
<keyword evidence="3" id="KW-1185">Reference proteome</keyword>